<proteinExistence type="predicted"/>
<name>A0A4U5NKI3_STECR</name>
<accession>A0A4U5NKI3</accession>
<dbReference type="EMBL" id="AZBU02000004">
    <property type="protein sequence ID" value="TKR83230.1"/>
    <property type="molecule type" value="Genomic_DNA"/>
</dbReference>
<dbReference type="AlphaFoldDB" id="A0A4U5NKI3"/>
<reference evidence="1 2" key="2">
    <citation type="journal article" date="2019" name="G3 (Bethesda)">
        <title>Hybrid Assembly of the Genome of the Entomopathogenic Nematode Steinernema carpocapsae Identifies the X-Chromosome.</title>
        <authorList>
            <person name="Serra L."/>
            <person name="Macchietto M."/>
            <person name="Macias-Munoz A."/>
            <person name="McGill C.J."/>
            <person name="Rodriguez I.M."/>
            <person name="Rodriguez B."/>
            <person name="Murad R."/>
            <person name="Mortazavi A."/>
        </authorList>
    </citation>
    <scope>NUCLEOTIDE SEQUENCE [LARGE SCALE GENOMIC DNA]</scope>
    <source>
        <strain evidence="1 2">ALL</strain>
    </source>
</reference>
<gene>
    <name evidence="1" type="ORF">L596_016854</name>
</gene>
<sequence length="66" mass="7439">MCMKILALDSRDFGTAPFERMTQKVIDVVVSFCTELRKRDPTTVEPSASTLEQLRTVEPSLAIYSD</sequence>
<dbReference type="Proteomes" id="UP000298663">
    <property type="component" value="Unassembled WGS sequence"/>
</dbReference>
<evidence type="ECO:0000313" key="1">
    <source>
        <dbReference type="EMBL" id="TKR83230.1"/>
    </source>
</evidence>
<keyword evidence="2" id="KW-1185">Reference proteome</keyword>
<evidence type="ECO:0000313" key="2">
    <source>
        <dbReference type="Proteomes" id="UP000298663"/>
    </source>
</evidence>
<protein>
    <submittedName>
        <fullName evidence="1">Uncharacterized protein</fullName>
    </submittedName>
</protein>
<organism evidence="1 2">
    <name type="scientific">Steinernema carpocapsae</name>
    <name type="common">Entomopathogenic nematode</name>
    <dbReference type="NCBI Taxonomy" id="34508"/>
    <lineage>
        <taxon>Eukaryota</taxon>
        <taxon>Metazoa</taxon>
        <taxon>Ecdysozoa</taxon>
        <taxon>Nematoda</taxon>
        <taxon>Chromadorea</taxon>
        <taxon>Rhabditida</taxon>
        <taxon>Tylenchina</taxon>
        <taxon>Panagrolaimomorpha</taxon>
        <taxon>Strongyloidoidea</taxon>
        <taxon>Steinernematidae</taxon>
        <taxon>Steinernema</taxon>
    </lineage>
</organism>
<comment type="caution">
    <text evidence="1">The sequence shown here is derived from an EMBL/GenBank/DDBJ whole genome shotgun (WGS) entry which is preliminary data.</text>
</comment>
<reference evidence="1 2" key="1">
    <citation type="journal article" date="2015" name="Genome Biol.">
        <title>Comparative genomics of Steinernema reveals deeply conserved gene regulatory networks.</title>
        <authorList>
            <person name="Dillman A.R."/>
            <person name="Macchietto M."/>
            <person name="Porter C.F."/>
            <person name="Rogers A."/>
            <person name="Williams B."/>
            <person name="Antoshechkin I."/>
            <person name="Lee M.M."/>
            <person name="Goodwin Z."/>
            <person name="Lu X."/>
            <person name="Lewis E.E."/>
            <person name="Goodrich-Blair H."/>
            <person name="Stock S.P."/>
            <person name="Adams B.J."/>
            <person name="Sternberg P.W."/>
            <person name="Mortazavi A."/>
        </authorList>
    </citation>
    <scope>NUCLEOTIDE SEQUENCE [LARGE SCALE GENOMIC DNA]</scope>
    <source>
        <strain evidence="1 2">ALL</strain>
    </source>
</reference>